<dbReference type="PANTHER" id="PTHR23151:SF90">
    <property type="entry name" value="DIHYDROLIPOYLLYSINE-RESIDUE ACETYLTRANSFERASE COMPONENT OF PYRUVATE DEHYDROGENASE COMPLEX, MITOCHONDRIAL-RELATED"/>
    <property type="match status" value="1"/>
</dbReference>
<dbReference type="OrthoDB" id="537444at2759"/>
<evidence type="ECO:0000256" key="1">
    <source>
        <dbReference type="ARBA" id="ARBA00007317"/>
    </source>
</evidence>
<dbReference type="Pfam" id="PF02817">
    <property type="entry name" value="E3_binding"/>
    <property type="match status" value="1"/>
</dbReference>
<dbReference type="EC" id="2.3.1.12" evidence="5"/>
<reference evidence="9" key="1">
    <citation type="submission" date="2013-07" db="EMBL/GenBank/DDBJ databases">
        <title>The Genome Sequence of Cryptococcus dejecticola CBS10117.</title>
        <authorList>
            <consortium name="The Broad Institute Genome Sequencing Platform"/>
            <person name="Cuomo C."/>
            <person name="Litvintseva A."/>
            <person name="Chen Y."/>
            <person name="Heitman J."/>
            <person name="Sun S."/>
            <person name="Springer D."/>
            <person name="Dromer F."/>
            <person name="Young S.K."/>
            <person name="Zeng Q."/>
            <person name="Gargeya S."/>
            <person name="Fitzgerald M."/>
            <person name="Abouelleil A."/>
            <person name="Alvarado L."/>
            <person name="Berlin A.M."/>
            <person name="Chapman S.B."/>
            <person name="Dewar J."/>
            <person name="Goldberg J."/>
            <person name="Griggs A."/>
            <person name="Gujja S."/>
            <person name="Hansen M."/>
            <person name="Howarth C."/>
            <person name="Imamovic A."/>
            <person name="Larimer J."/>
            <person name="McCowan C."/>
            <person name="Murphy C."/>
            <person name="Pearson M."/>
            <person name="Priest M."/>
            <person name="Roberts A."/>
            <person name="Saif S."/>
            <person name="Shea T."/>
            <person name="Sykes S."/>
            <person name="Wortman J."/>
            <person name="Nusbaum C."/>
            <person name="Birren B."/>
        </authorList>
    </citation>
    <scope>NUCLEOTIDE SEQUENCE [LARGE SCALE GENOMIC DNA]</scope>
    <source>
        <strain evidence="9">CBS 10117</strain>
    </source>
</reference>
<dbReference type="EMBL" id="KI894032">
    <property type="protein sequence ID" value="OBR84804.1"/>
    <property type="molecule type" value="Genomic_DNA"/>
</dbReference>
<dbReference type="GO" id="GO:0006086">
    <property type="term" value="P:pyruvate decarboxylation to acetyl-CoA"/>
    <property type="evidence" value="ECO:0007669"/>
    <property type="project" value="InterPro"/>
</dbReference>
<dbReference type="SUPFAM" id="SSF52777">
    <property type="entry name" value="CoA-dependent acyltransferases"/>
    <property type="match status" value="1"/>
</dbReference>
<dbReference type="Gene3D" id="3.30.559.10">
    <property type="entry name" value="Chloramphenicol acetyltransferase-like domain"/>
    <property type="match status" value="1"/>
</dbReference>
<comment type="catalytic activity">
    <reaction evidence="5">
        <text>N(6)-[(R)-dihydrolipoyl]-L-lysyl-[protein] + acetyl-CoA = N(6)-[(R)-S(8)-acetyldihydrolipoyl]-L-lysyl-[protein] + CoA</text>
        <dbReference type="Rhea" id="RHEA:17017"/>
        <dbReference type="Rhea" id="RHEA-COMP:10475"/>
        <dbReference type="Rhea" id="RHEA-COMP:10478"/>
        <dbReference type="ChEBI" id="CHEBI:57287"/>
        <dbReference type="ChEBI" id="CHEBI:57288"/>
        <dbReference type="ChEBI" id="CHEBI:83100"/>
        <dbReference type="ChEBI" id="CHEBI:83111"/>
        <dbReference type="EC" id="2.3.1.12"/>
    </reaction>
</comment>
<comment type="function">
    <text evidence="5">The pyruvate dehydrogenase complex catalyzes the overall conversion of pyruvate to acetyl-CoA and CO(2).</text>
</comment>
<feature type="compositionally biased region" description="Basic and acidic residues" evidence="6">
    <location>
        <begin position="134"/>
        <end position="154"/>
    </location>
</feature>
<dbReference type="GeneID" id="28969362"/>
<keyword evidence="11" id="KW-1185">Reference proteome</keyword>
<comment type="similarity">
    <text evidence="1 5">Belongs to the 2-oxoacid dehydrogenase family.</text>
</comment>
<feature type="compositionally biased region" description="Low complexity" evidence="6">
    <location>
        <begin position="233"/>
        <end position="261"/>
    </location>
</feature>
<gene>
    <name evidence="9" type="ORF">I303_05663</name>
    <name evidence="10" type="ORF">I303_104891</name>
</gene>
<dbReference type="EMBL" id="CP144535">
    <property type="protein sequence ID" value="WWC62295.1"/>
    <property type="molecule type" value="Genomic_DNA"/>
</dbReference>
<evidence type="ECO:0000256" key="2">
    <source>
        <dbReference type="ARBA" id="ARBA00022679"/>
    </source>
</evidence>
<dbReference type="PANTHER" id="PTHR23151">
    <property type="entry name" value="DIHYDROLIPOAMIDE ACETYL/SUCCINYL-TRANSFERASE-RELATED"/>
    <property type="match status" value="1"/>
</dbReference>
<comment type="cofactor">
    <cofactor evidence="5">
        <name>(R)-lipoate</name>
        <dbReference type="ChEBI" id="CHEBI:83088"/>
    </cofactor>
    <text evidence="5">Binds 1 lipoyl cofactor covalently.</text>
</comment>
<dbReference type="Gene3D" id="2.40.50.100">
    <property type="match status" value="1"/>
</dbReference>
<feature type="domain" description="Peripheral subunit-binding (PSBD)" evidence="8">
    <location>
        <begin position="195"/>
        <end position="232"/>
    </location>
</feature>
<name>A0A1A6A421_9TREE</name>
<dbReference type="AlphaFoldDB" id="A0A1A6A421"/>
<keyword evidence="3 5" id="KW-0450">Lipoyl</keyword>
<dbReference type="FunFam" id="3.30.559.10:FF:000003">
    <property type="entry name" value="Acetyltransferase component of pyruvate dehydrogenase complex"/>
    <property type="match status" value="1"/>
</dbReference>
<dbReference type="Pfam" id="PF00364">
    <property type="entry name" value="Biotin_lipoyl"/>
    <property type="match status" value="1"/>
</dbReference>
<dbReference type="SUPFAM" id="SSF47005">
    <property type="entry name" value="Peripheral subunit-binding domain of 2-oxo acid dehydrogenase complex"/>
    <property type="match status" value="1"/>
</dbReference>
<evidence type="ECO:0000256" key="6">
    <source>
        <dbReference type="SAM" id="MobiDB-lite"/>
    </source>
</evidence>
<dbReference type="FunFam" id="2.40.50.100:FF:000010">
    <property type="entry name" value="Acetyltransferase component of pyruvate dehydrogenase complex"/>
    <property type="match status" value="1"/>
</dbReference>
<dbReference type="NCBIfam" id="TIGR01349">
    <property type="entry name" value="PDHac_trf_mito"/>
    <property type="match status" value="1"/>
</dbReference>
<evidence type="ECO:0000256" key="4">
    <source>
        <dbReference type="ARBA" id="ARBA00023315"/>
    </source>
</evidence>
<dbReference type="InterPro" id="IPR004167">
    <property type="entry name" value="PSBD"/>
</dbReference>
<reference evidence="10" key="2">
    <citation type="submission" date="2013-07" db="EMBL/GenBank/DDBJ databases">
        <authorList>
            <consortium name="The Broad Institute Genome Sequencing Platform"/>
            <person name="Cuomo C."/>
            <person name="Litvintseva A."/>
            <person name="Chen Y."/>
            <person name="Heitman J."/>
            <person name="Sun S."/>
            <person name="Springer D."/>
            <person name="Dromer F."/>
            <person name="Young S.K."/>
            <person name="Zeng Q."/>
            <person name="Gargeya S."/>
            <person name="Fitzgerald M."/>
            <person name="Abouelleil A."/>
            <person name="Alvarado L."/>
            <person name="Berlin A.M."/>
            <person name="Chapman S.B."/>
            <person name="Dewar J."/>
            <person name="Goldberg J."/>
            <person name="Griggs A."/>
            <person name="Gujja S."/>
            <person name="Hansen M."/>
            <person name="Howarth C."/>
            <person name="Imamovic A."/>
            <person name="Larimer J."/>
            <person name="McCowan C."/>
            <person name="Murphy C."/>
            <person name="Pearson M."/>
            <person name="Priest M."/>
            <person name="Roberts A."/>
            <person name="Saif S."/>
            <person name="Shea T."/>
            <person name="Sykes S."/>
            <person name="Wortman J."/>
            <person name="Nusbaum C."/>
            <person name="Birren B."/>
        </authorList>
    </citation>
    <scope>NUCLEOTIDE SEQUENCE</scope>
    <source>
        <strain evidence="10">CBS 10117</strain>
    </source>
</reference>
<dbReference type="SUPFAM" id="SSF51230">
    <property type="entry name" value="Single hybrid motif"/>
    <property type="match status" value="1"/>
</dbReference>
<dbReference type="InterPro" id="IPR000089">
    <property type="entry name" value="Biotin_lipoyl"/>
</dbReference>
<evidence type="ECO:0000313" key="9">
    <source>
        <dbReference type="EMBL" id="OBR84804.1"/>
    </source>
</evidence>
<dbReference type="InterPro" id="IPR036625">
    <property type="entry name" value="E3-bd_dom_sf"/>
</dbReference>
<protein>
    <recommendedName>
        <fullName evidence="5">Acetyltransferase component of pyruvate dehydrogenase complex</fullName>
        <ecNumber evidence="5">2.3.1.12</ecNumber>
    </recommendedName>
</protein>
<dbReference type="Pfam" id="PF00198">
    <property type="entry name" value="2-oxoacid_dh"/>
    <property type="match status" value="1"/>
</dbReference>
<proteinExistence type="inferred from homology"/>
<evidence type="ECO:0000256" key="5">
    <source>
        <dbReference type="RuleBase" id="RU361137"/>
    </source>
</evidence>
<evidence type="ECO:0000259" key="8">
    <source>
        <dbReference type="PROSITE" id="PS51826"/>
    </source>
</evidence>
<dbReference type="PROSITE" id="PS50968">
    <property type="entry name" value="BIOTINYL_LIPOYL"/>
    <property type="match status" value="1"/>
</dbReference>
<dbReference type="Proteomes" id="UP000078595">
    <property type="component" value="Chromosome 6"/>
</dbReference>
<dbReference type="InterPro" id="IPR006257">
    <property type="entry name" value="LAT1"/>
</dbReference>
<dbReference type="KEGG" id="kdj:28969362"/>
<feature type="region of interest" description="Disordered" evidence="6">
    <location>
        <begin position="118"/>
        <end position="193"/>
    </location>
</feature>
<evidence type="ECO:0000313" key="11">
    <source>
        <dbReference type="Proteomes" id="UP000078595"/>
    </source>
</evidence>
<dbReference type="GO" id="GO:0004742">
    <property type="term" value="F:dihydrolipoyllysine-residue acetyltransferase activity"/>
    <property type="evidence" value="ECO:0007669"/>
    <property type="project" value="UniProtKB-UniRule"/>
</dbReference>
<dbReference type="STRING" id="1296121.A0A1A6A421"/>
<dbReference type="Gene3D" id="4.10.320.10">
    <property type="entry name" value="E3-binding domain"/>
    <property type="match status" value="1"/>
</dbReference>
<dbReference type="RefSeq" id="XP_018262646.1">
    <property type="nucleotide sequence ID" value="XM_018408955.1"/>
</dbReference>
<sequence>MMSFAHVAKRSASAGLRKQLLVSRSLRTSSPASALSKFSMPAMSPTMTEGGIASWKVKEGDSYAAGDVLVEIETDKATIDVEAQDDGVLAKIIVNDGAKGIAVGTPIAVIGEEGDDLSGADKLASEGESSAPPQKKEEDAPKEQQQESKKESSSESKTPSLGTPADETKYGSGNAGTEAQQVPELPGQGEKPKFFASPLARKIALEKGIPLAEIKGSGPEGRIVKADVEKFKGGSSSSAAATTPTSGATTTPGKAAPAAPAEYEDIPTSNMRKTIGKRLTESKQQLPHYYLTVEVNMDRLLKLREMFNKAGEGKTKLSVNDFIVKAASLALAEVPEANSAWLGDVIRQYKKADICVAVATPNGLITPIIKDVGAKGLATISAETKQLASKARDGKLKPEEYQGGTFTISNLGMFGVDNFTAIINPPQSCILAIGKTSTKLELAPEDPKGFKSVQVMKATLSSDHRTVDGAVGARWLKAFKEYMEQPLTFML</sequence>
<evidence type="ECO:0000313" key="10">
    <source>
        <dbReference type="EMBL" id="WWC62295.1"/>
    </source>
</evidence>
<organism evidence="9">
    <name type="scientific">Kwoniella dejecticola CBS 10117</name>
    <dbReference type="NCBI Taxonomy" id="1296121"/>
    <lineage>
        <taxon>Eukaryota</taxon>
        <taxon>Fungi</taxon>
        <taxon>Dikarya</taxon>
        <taxon>Basidiomycota</taxon>
        <taxon>Agaricomycotina</taxon>
        <taxon>Tremellomycetes</taxon>
        <taxon>Tremellales</taxon>
        <taxon>Cryptococcaceae</taxon>
        <taxon>Kwoniella</taxon>
    </lineage>
</organism>
<reference evidence="10" key="3">
    <citation type="submission" date="2024-02" db="EMBL/GenBank/DDBJ databases">
        <title>Comparative genomics of Cryptococcus and Kwoniella reveals pathogenesis evolution and contrasting modes of karyotype evolution via chromosome fusion or intercentromeric recombination.</title>
        <authorList>
            <person name="Coelho M.A."/>
            <person name="David-Palma M."/>
            <person name="Shea T."/>
            <person name="Bowers K."/>
            <person name="McGinley-Smith S."/>
            <person name="Mohammad A.W."/>
            <person name="Gnirke A."/>
            <person name="Yurkov A.M."/>
            <person name="Nowrousian M."/>
            <person name="Sun S."/>
            <person name="Cuomo C.A."/>
            <person name="Heitman J."/>
        </authorList>
    </citation>
    <scope>NUCLEOTIDE SEQUENCE</scope>
    <source>
        <strain evidence="10">CBS 10117</strain>
    </source>
</reference>
<evidence type="ECO:0000256" key="3">
    <source>
        <dbReference type="ARBA" id="ARBA00022823"/>
    </source>
</evidence>
<comment type="subcellular location">
    <subcellularLocation>
        <location evidence="5">Mitochondrion</location>
    </subcellularLocation>
</comment>
<dbReference type="GO" id="GO:0045254">
    <property type="term" value="C:pyruvate dehydrogenase complex"/>
    <property type="evidence" value="ECO:0007669"/>
    <property type="project" value="UniProtKB-UniRule"/>
</dbReference>
<keyword evidence="4 5" id="KW-0012">Acyltransferase</keyword>
<dbReference type="PROSITE" id="PS51826">
    <property type="entry name" value="PSBD"/>
    <property type="match status" value="1"/>
</dbReference>
<dbReference type="InterPro" id="IPR023213">
    <property type="entry name" value="CAT-like_dom_sf"/>
</dbReference>
<evidence type="ECO:0000259" key="7">
    <source>
        <dbReference type="PROSITE" id="PS50968"/>
    </source>
</evidence>
<dbReference type="InterPro" id="IPR001078">
    <property type="entry name" value="2-oxoacid_DH_actylTfrase"/>
</dbReference>
<feature type="region of interest" description="Disordered" evidence="6">
    <location>
        <begin position="232"/>
        <end position="263"/>
    </location>
</feature>
<dbReference type="InterPro" id="IPR011053">
    <property type="entry name" value="Single_hybrid_motif"/>
</dbReference>
<dbReference type="CDD" id="cd06849">
    <property type="entry name" value="lipoyl_domain"/>
    <property type="match status" value="1"/>
</dbReference>
<dbReference type="VEuPathDB" id="FungiDB:I303_05663"/>
<feature type="domain" description="Lipoyl-binding" evidence="7">
    <location>
        <begin position="35"/>
        <end position="111"/>
    </location>
</feature>
<keyword evidence="2 5" id="KW-0808">Transferase</keyword>
<keyword evidence="9" id="KW-0670">Pyruvate</keyword>
<dbReference type="InterPro" id="IPR045257">
    <property type="entry name" value="E2/Pdx1"/>
</dbReference>
<accession>A0A1A6A421</accession>
<dbReference type="GO" id="GO:0005739">
    <property type="term" value="C:mitochondrion"/>
    <property type="evidence" value="ECO:0007669"/>
    <property type="project" value="UniProtKB-SubCell"/>
</dbReference>